<evidence type="ECO:0000313" key="1">
    <source>
        <dbReference type="EMBL" id="MBW2961565.1"/>
    </source>
</evidence>
<proteinExistence type="predicted"/>
<organism evidence="1 2">
    <name type="scientific">Mesonia aestuariivivens</name>
    <dbReference type="NCBI Taxonomy" id="2796128"/>
    <lineage>
        <taxon>Bacteria</taxon>
        <taxon>Pseudomonadati</taxon>
        <taxon>Bacteroidota</taxon>
        <taxon>Flavobacteriia</taxon>
        <taxon>Flavobacteriales</taxon>
        <taxon>Flavobacteriaceae</taxon>
        <taxon>Mesonia</taxon>
    </lineage>
</organism>
<dbReference type="EMBL" id="JAHWDF010000006">
    <property type="protein sequence ID" value="MBW2961565.1"/>
    <property type="molecule type" value="Genomic_DNA"/>
</dbReference>
<keyword evidence="2" id="KW-1185">Reference proteome</keyword>
<comment type="caution">
    <text evidence="1">The sequence shown here is derived from an EMBL/GenBank/DDBJ whole genome shotgun (WGS) entry which is preliminary data.</text>
</comment>
<gene>
    <name evidence="1" type="ORF">KW502_07115</name>
</gene>
<dbReference type="Proteomes" id="UP000719267">
    <property type="component" value="Unassembled WGS sequence"/>
</dbReference>
<evidence type="ECO:0000313" key="2">
    <source>
        <dbReference type="Proteomes" id="UP000719267"/>
    </source>
</evidence>
<dbReference type="RefSeq" id="WP_219039856.1">
    <property type="nucleotide sequence ID" value="NZ_JAHWDF010000006.1"/>
</dbReference>
<protein>
    <submittedName>
        <fullName evidence="1">Uncharacterized protein</fullName>
    </submittedName>
</protein>
<accession>A0ABS6W131</accession>
<reference evidence="1 2" key="1">
    <citation type="submission" date="2021-07" db="EMBL/GenBank/DDBJ databases">
        <title>Mesonia aestuariivivens sp. nov., isolated from a tidal flat.</title>
        <authorList>
            <person name="Kim Y.-O."/>
            <person name="Yoon J.-H."/>
        </authorList>
    </citation>
    <scope>NUCLEOTIDE SEQUENCE [LARGE SCALE GENOMIC DNA]</scope>
    <source>
        <strain evidence="1 2">JHPTF-M18</strain>
    </source>
</reference>
<sequence>MRYDSKTDKPITWIPVSGNSVLSFPCGYVTVSSNVPCSCAGHAPGDPICTCSVKGYTQHDFIFDYLLPALADNLALLKYDLIPQNQQNYYDGVEINDPNNPNFSETYFNWNDFFTNISMAGLHDTQAFQDEIESDPVKYFIWNQYIIYAGTFD</sequence>
<name>A0ABS6W131_9FLAO</name>